<feature type="non-terminal residue" evidence="2">
    <location>
        <position position="433"/>
    </location>
</feature>
<gene>
    <name evidence="2" type="ORF">T265_14287</name>
</gene>
<dbReference type="EMBL" id="KL596789">
    <property type="protein sequence ID" value="KER25018.1"/>
    <property type="molecule type" value="Genomic_DNA"/>
</dbReference>
<sequence length="433" mass="47422">GARWSKWLERGFTDRKVRGSNPTSATRLPLSRLGQPGIIPALVLPSGGMAARHRKGATVEHFLSFFFTRSFPVQLLLDKLLVACPNSQFCNVVLERSGLEEHLRERCPGSPGCCRSFDDSSLTRHRHTSTKERFPPISAHISGAVGSASSTVSRKAIGSTQSPLTGSRRTAGFTPRLLAGSHTSPFQPVHVLQSCDRVRPDVKLPLSDIDETYDAPVVKEGVPVSVVIRRSPGCADLGFTFVGGVDTPLSCVLIQEIYLDGAVALDGRLRPGDQILELGIILPVLFSSCFLRLNTSLCRLCYFPERLDSRSTSLNLCTRPSMYSDILASHHEHKNDVKVVFLAPFLGIIRARLIKGAKVTQWLERKFTERKVCCSNPASTSRLPLSKLGRPNSIPPVALPSGSMAARYQKGVTAERFFCLIELVLIVTPGFFC</sequence>
<dbReference type="Proteomes" id="UP000054324">
    <property type="component" value="Unassembled WGS sequence"/>
</dbReference>
<dbReference type="InterPro" id="IPR036034">
    <property type="entry name" value="PDZ_sf"/>
</dbReference>
<proteinExistence type="predicted"/>
<feature type="non-terminal residue" evidence="2">
    <location>
        <position position="1"/>
    </location>
</feature>
<evidence type="ECO:0000313" key="3">
    <source>
        <dbReference type="Proteomes" id="UP000054324"/>
    </source>
</evidence>
<keyword evidence="3" id="KW-1185">Reference proteome</keyword>
<reference evidence="2 3" key="1">
    <citation type="submission" date="2013-11" db="EMBL/GenBank/DDBJ databases">
        <title>Opisthorchis viverrini - life in the bile duct.</title>
        <authorList>
            <person name="Young N.D."/>
            <person name="Nagarajan N."/>
            <person name="Lin S.J."/>
            <person name="Korhonen P.K."/>
            <person name="Jex A.R."/>
            <person name="Hall R.S."/>
            <person name="Safavi-Hemami H."/>
            <person name="Kaewkong W."/>
            <person name="Bertrand D."/>
            <person name="Gao S."/>
            <person name="Seet Q."/>
            <person name="Wongkham S."/>
            <person name="Teh B.T."/>
            <person name="Wongkham C."/>
            <person name="Intapan P.M."/>
            <person name="Maleewong W."/>
            <person name="Yang X."/>
            <person name="Hu M."/>
            <person name="Wang Z."/>
            <person name="Hofmann A."/>
            <person name="Sternberg P.W."/>
            <person name="Tan P."/>
            <person name="Wang J."/>
            <person name="Gasser R.B."/>
        </authorList>
    </citation>
    <scope>NUCLEOTIDE SEQUENCE [LARGE SCALE GENOMIC DNA]</scope>
</reference>
<feature type="domain" description="PDZ" evidence="1">
    <location>
        <begin position="225"/>
        <end position="278"/>
    </location>
</feature>
<evidence type="ECO:0000313" key="2">
    <source>
        <dbReference type="EMBL" id="KER25018.1"/>
    </source>
</evidence>
<dbReference type="CTD" id="20328453"/>
<organism evidence="2 3">
    <name type="scientific">Opisthorchis viverrini</name>
    <name type="common">Southeast Asian liver fluke</name>
    <dbReference type="NCBI Taxonomy" id="6198"/>
    <lineage>
        <taxon>Eukaryota</taxon>
        <taxon>Metazoa</taxon>
        <taxon>Spiralia</taxon>
        <taxon>Lophotrochozoa</taxon>
        <taxon>Platyhelminthes</taxon>
        <taxon>Trematoda</taxon>
        <taxon>Digenea</taxon>
        <taxon>Opisthorchiida</taxon>
        <taxon>Opisthorchiata</taxon>
        <taxon>Opisthorchiidae</taxon>
        <taxon>Opisthorchis</taxon>
    </lineage>
</organism>
<dbReference type="OrthoDB" id="438726at2759"/>
<dbReference type="AlphaFoldDB" id="A0A074ZCW0"/>
<dbReference type="RefSeq" id="XP_009171228.1">
    <property type="nucleotide sequence ID" value="XM_009172964.1"/>
</dbReference>
<accession>A0A074ZCW0</accession>
<dbReference type="GeneID" id="20328453"/>
<dbReference type="Gene3D" id="2.30.42.10">
    <property type="match status" value="1"/>
</dbReference>
<dbReference type="SUPFAM" id="SSF50156">
    <property type="entry name" value="PDZ domain-like"/>
    <property type="match status" value="1"/>
</dbReference>
<evidence type="ECO:0000259" key="1">
    <source>
        <dbReference type="PROSITE" id="PS50106"/>
    </source>
</evidence>
<protein>
    <recommendedName>
        <fullName evidence="1">PDZ domain-containing protein</fullName>
    </recommendedName>
</protein>
<dbReference type="PROSITE" id="PS50106">
    <property type="entry name" value="PDZ"/>
    <property type="match status" value="1"/>
</dbReference>
<dbReference type="STRING" id="6198.A0A074ZCW0"/>
<dbReference type="PANTHER" id="PTHR19964:SF84">
    <property type="entry name" value="LIGAND OF NUMB PROTEIN X 2-LIKE ISOFORM X1"/>
    <property type="match status" value="1"/>
</dbReference>
<dbReference type="InterPro" id="IPR001478">
    <property type="entry name" value="PDZ"/>
</dbReference>
<dbReference type="PANTHER" id="PTHR19964">
    <property type="entry name" value="MULTIPLE PDZ DOMAIN PROTEIN"/>
    <property type="match status" value="1"/>
</dbReference>
<name>A0A074ZCW0_OPIVI</name>
<dbReference type="KEGG" id="ovi:T265_14287"/>
<dbReference type="InterPro" id="IPR051342">
    <property type="entry name" value="PDZ_scaffold"/>
</dbReference>